<accession>A0ABN1G9M7</accession>
<dbReference type="EMBL" id="BAAAHE010000006">
    <property type="protein sequence ID" value="GAA0606878.1"/>
    <property type="molecule type" value="Genomic_DNA"/>
</dbReference>
<dbReference type="PANTHER" id="PTHR40037">
    <property type="entry name" value="PHOSPHOESTERASE YJCG-RELATED"/>
    <property type="match status" value="1"/>
</dbReference>
<proteinExistence type="predicted"/>
<dbReference type="PANTHER" id="PTHR40037:SF1">
    <property type="entry name" value="PHOSPHOESTERASE SAOUHSC_00951-RELATED"/>
    <property type="match status" value="1"/>
</dbReference>
<dbReference type="InterPro" id="IPR050580">
    <property type="entry name" value="2H_phosphoesterase_YjcG-like"/>
</dbReference>
<dbReference type="InterPro" id="IPR009097">
    <property type="entry name" value="Cyclic_Pdiesterase"/>
</dbReference>
<protein>
    <submittedName>
        <fullName evidence="1">2'-5' RNA ligase family protein</fullName>
    </submittedName>
</protein>
<name>A0ABN1G9M7_9ACTN</name>
<reference evidence="1 2" key="1">
    <citation type="journal article" date="2019" name="Int. J. Syst. Evol. Microbiol.">
        <title>The Global Catalogue of Microorganisms (GCM) 10K type strain sequencing project: providing services to taxonomists for standard genome sequencing and annotation.</title>
        <authorList>
            <consortium name="The Broad Institute Genomics Platform"/>
            <consortium name="The Broad Institute Genome Sequencing Center for Infectious Disease"/>
            <person name="Wu L."/>
            <person name="Ma J."/>
        </authorList>
    </citation>
    <scope>NUCLEOTIDE SEQUENCE [LARGE SCALE GENOMIC DNA]</scope>
    <source>
        <strain evidence="1 2">JCM 10671</strain>
    </source>
</reference>
<evidence type="ECO:0000313" key="1">
    <source>
        <dbReference type="EMBL" id="GAA0606878.1"/>
    </source>
</evidence>
<dbReference type="Gene3D" id="3.90.1140.10">
    <property type="entry name" value="Cyclic phosphodiesterase"/>
    <property type="match status" value="1"/>
</dbReference>
<sequence>MSANSSSVVRTIGVAIAIPEPHGSELQDWREHFGDPLARSIPTHVTLLPPTPITEGDLPGVESHLRSIAAGFSPFDILLRGTGTFRPASPVVFVTLAEGISDCELLEQQVRSGPLGHRELEFVYHPHVTVAHHISDDALSHAFDKLAQYEARFTVWGFSLFEHGADGVWRPFLDFAFGD</sequence>
<organism evidence="1 2">
    <name type="scientific">Sporichthya brevicatena</name>
    <dbReference type="NCBI Taxonomy" id="171442"/>
    <lineage>
        <taxon>Bacteria</taxon>
        <taxon>Bacillati</taxon>
        <taxon>Actinomycetota</taxon>
        <taxon>Actinomycetes</taxon>
        <taxon>Sporichthyales</taxon>
        <taxon>Sporichthyaceae</taxon>
        <taxon>Sporichthya</taxon>
    </lineage>
</organism>
<keyword evidence="1" id="KW-0436">Ligase</keyword>
<dbReference type="Pfam" id="PF13563">
    <property type="entry name" value="2_5_RNA_ligase2"/>
    <property type="match status" value="1"/>
</dbReference>
<dbReference type="SUPFAM" id="SSF55144">
    <property type="entry name" value="LigT-like"/>
    <property type="match status" value="1"/>
</dbReference>
<comment type="caution">
    <text evidence="1">The sequence shown here is derived from an EMBL/GenBank/DDBJ whole genome shotgun (WGS) entry which is preliminary data.</text>
</comment>
<dbReference type="Proteomes" id="UP001500957">
    <property type="component" value="Unassembled WGS sequence"/>
</dbReference>
<keyword evidence="2" id="KW-1185">Reference proteome</keyword>
<gene>
    <name evidence="1" type="ORF">GCM10009547_06080</name>
</gene>
<dbReference type="RefSeq" id="WP_344601455.1">
    <property type="nucleotide sequence ID" value="NZ_BAAAHE010000006.1"/>
</dbReference>
<evidence type="ECO:0000313" key="2">
    <source>
        <dbReference type="Proteomes" id="UP001500957"/>
    </source>
</evidence>
<dbReference type="GO" id="GO:0016874">
    <property type="term" value="F:ligase activity"/>
    <property type="evidence" value="ECO:0007669"/>
    <property type="project" value="UniProtKB-KW"/>
</dbReference>